<sequence>MKTQSIQGMVNTEHFGLRRFFLQKNRIIGRSKKEQPDYLKKITGSI</sequence>
<dbReference type="EMBL" id="GBRH01258498">
    <property type="protein sequence ID" value="JAD39397.1"/>
    <property type="molecule type" value="Transcribed_RNA"/>
</dbReference>
<evidence type="ECO:0000313" key="1">
    <source>
        <dbReference type="EMBL" id="JAD39397.1"/>
    </source>
</evidence>
<accession>A0A0A8ZX80</accession>
<reference evidence="1" key="1">
    <citation type="submission" date="2014-09" db="EMBL/GenBank/DDBJ databases">
        <authorList>
            <person name="Magalhaes I.L.F."/>
            <person name="Oliveira U."/>
            <person name="Santos F.R."/>
            <person name="Vidigal T.H.D.A."/>
            <person name="Brescovit A.D."/>
            <person name="Santos A.J."/>
        </authorList>
    </citation>
    <scope>NUCLEOTIDE SEQUENCE</scope>
    <source>
        <tissue evidence="1">Shoot tissue taken approximately 20 cm above the soil surface</tissue>
    </source>
</reference>
<dbReference type="AlphaFoldDB" id="A0A0A8ZX80"/>
<protein>
    <submittedName>
        <fullName evidence="1">Uncharacterized protein</fullName>
    </submittedName>
</protein>
<reference evidence="1" key="2">
    <citation type="journal article" date="2015" name="Data Brief">
        <title>Shoot transcriptome of the giant reed, Arundo donax.</title>
        <authorList>
            <person name="Barrero R.A."/>
            <person name="Guerrero F.D."/>
            <person name="Moolhuijzen P."/>
            <person name="Goolsby J.A."/>
            <person name="Tidwell J."/>
            <person name="Bellgard S.E."/>
            <person name="Bellgard M.I."/>
        </authorList>
    </citation>
    <scope>NUCLEOTIDE SEQUENCE</scope>
    <source>
        <tissue evidence="1">Shoot tissue taken approximately 20 cm above the soil surface</tissue>
    </source>
</reference>
<name>A0A0A8ZX80_ARUDO</name>
<proteinExistence type="predicted"/>
<organism evidence="1">
    <name type="scientific">Arundo donax</name>
    <name type="common">Giant reed</name>
    <name type="synonym">Donax arundinaceus</name>
    <dbReference type="NCBI Taxonomy" id="35708"/>
    <lineage>
        <taxon>Eukaryota</taxon>
        <taxon>Viridiplantae</taxon>
        <taxon>Streptophyta</taxon>
        <taxon>Embryophyta</taxon>
        <taxon>Tracheophyta</taxon>
        <taxon>Spermatophyta</taxon>
        <taxon>Magnoliopsida</taxon>
        <taxon>Liliopsida</taxon>
        <taxon>Poales</taxon>
        <taxon>Poaceae</taxon>
        <taxon>PACMAD clade</taxon>
        <taxon>Arundinoideae</taxon>
        <taxon>Arundineae</taxon>
        <taxon>Arundo</taxon>
    </lineage>
</organism>